<keyword evidence="9" id="KW-0411">Iron-sulfur</keyword>
<evidence type="ECO:0000259" key="11">
    <source>
        <dbReference type="Pfam" id="PF07992"/>
    </source>
</evidence>
<dbReference type="InterPro" id="IPR001155">
    <property type="entry name" value="OxRdtase_FMN_N"/>
</dbReference>
<organism evidence="12 13">
    <name type="scientific">Xylanimonas protaetiae</name>
    <dbReference type="NCBI Taxonomy" id="2509457"/>
    <lineage>
        <taxon>Bacteria</taxon>
        <taxon>Bacillati</taxon>
        <taxon>Actinomycetota</taxon>
        <taxon>Actinomycetes</taxon>
        <taxon>Micrococcales</taxon>
        <taxon>Promicromonosporaceae</taxon>
        <taxon>Xylanimonas</taxon>
    </lineage>
</organism>
<dbReference type="KEGG" id="xya:ET471_14875"/>
<dbReference type="GO" id="GO:0010181">
    <property type="term" value="F:FMN binding"/>
    <property type="evidence" value="ECO:0007669"/>
    <property type="project" value="InterPro"/>
</dbReference>
<name>A0A4V0YGG8_9MICO</name>
<keyword evidence="6" id="KW-0479">Metal-binding</keyword>
<feature type="domain" description="FAD/NAD(P)-binding" evidence="11">
    <location>
        <begin position="383"/>
        <end position="609"/>
    </location>
</feature>
<dbReference type="PANTHER" id="PTHR42917:SF2">
    <property type="entry name" value="2,4-DIENOYL-COA REDUCTASE [(2E)-ENOYL-COA-PRODUCING]"/>
    <property type="match status" value="1"/>
</dbReference>
<dbReference type="EMBL" id="CP035493">
    <property type="protein sequence ID" value="QAY71161.1"/>
    <property type="molecule type" value="Genomic_DNA"/>
</dbReference>
<protein>
    <submittedName>
        <fullName evidence="12">FAD-dependent oxidoreductase</fullName>
    </submittedName>
</protein>
<keyword evidence="7" id="KW-0560">Oxidoreductase</keyword>
<feature type="domain" description="NADH:flavin oxidoreductase/NADH oxidase N-terminal" evidence="10">
    <location>
        <begin position="5"/>
        <end position="339"/>
    </location>
</feature>
<dbReference type="Gene3D" id="3.50.50.60">
    <property type="entry name" value="FAD/NAD(P)-binding domain"/>
    <property type="match status" value="1"/>
</dbReference>
<dbReference type="Proteomes" id="UP000292118">
    <property type="component" value="Chromosome"/>
</dbReference>
<dbReference type="PRINTS" id="PR00469">
    <property type="entry name" value="PNDRDTASEII"/>
</dbReference>
<evidence type="ECO:0000256" key="6">
    <source>
        <dbReference type="ARBA" id="ARBA00022723"/>
    </source>
</evidence>
<keyword evidence="4" id="KW-0285">Flavoprotein</keyword>
<evidence type="ECO:0000256" key="2">
    <source>
        <dbReference type="ARBA" id="ARBA00001966"/>
    </source>
</evidence>
<dbReference type="GO" id="GO:0046872">
    <property type="term" value="F:metal ion binding"/>
    <property type="evidence" value="ECO:0007669"/>
    <property type="project" value="UniProtKB-KW"/>
</dbReference>
<dbReference type="SUPFAM" id="SSF51905">
    <property type="entry name" value="FAD/NAD(P)-binding domain"/>
    <property type="match status" value="1"/>
</dbReference>
<evidence type="ECO:0000256" key="7">
    <source>
        <dbReference type="ARBA" id="ARBA00023002"/>
    </source>
</evidence>
<evidence type="ECO:0000256" key="8">
    <source>
        <dbReference type="ARBA" id="ARBA00023004"/>
    </source>
</evidence>
<dbReference type="OrthoDB" id="3169239at2"/>
<sequence length="641" mass="66672">MTASLLSPLTVGNVELKNRMAVGAMVTLYCDDDGMPTEQYIAYHEERAKGGFGLIITEDYAVDPVGRGFYCAGLWKDEQIAPHSELTQRVHAAGAKIFAQIYHAGRQTASALIGTQPVATSAVPCPVMGPITGDVPRELTVPEIETIVGQFGDTARRAQQAGFDGVEVHGGHGYLVAQFMSGYGNKRTDLYGGSLENRLRFPLAIIADIRAKCGPDFPVSFRISGDEFVIGGRGIAETVAIARRLEAAGIDLIHVSAGTYESSWAIVQPMYVKPGWIADFAAAVKKVVSIPVQTVGRVNDPAVADAILAAGQADLVTLARASLADPELPKKVAEGRTDEIRACIGCNQGCITLLFGGSPIRCLVNPTVGYEATDKVVKADVAKDVLVVGGGPAGLEAARAAAMQGHRVVVHERESQLGGNFRLGAVPPAKGELAVYIQWLGAELARLGAEVRLGSEVTVESVAAARPDVVVYAAGARHARPGIPGLDGPNVVEACDVLAGKAVTGARVVVAGGAEIGSETALHLATAGRAVTVVDQLPGMALGEGAARRYFLLKDLTEYGVELVPNATISSIGADGVQVEVGGTARFLPCDTVVVALGMTPDAGLAEQLRAVADVRVVGDADEVGDALQASRNGYTCGLSI</sequence>
<keyword evidence="13" id="KW-1185">Reference proteome</keyword>
<dbReference type="PANTHER" id="PTHR42917">
    <property type="entry name" value="2,4-DIENOYL-COA REDUCTASE"/>
    <property type="match status" value="1"/>
</dbReference>
<gene>
    <name evidence="12" type="ORF">ET471_14875</name>
</gene>
<comment type="cofactor">
    <cofactor evidence="2">
        <name>[4Fe-4S] cluster</name>
        <dbReference type="ChEBI" id="CHEBI:49883"/>
    </cofactor>
</comment>
<dbReference type="Pfam" id="PF00724">
    <property type="entry name" value="Oxidored_FMN"/>
    <property type="match status" value="1"/>
</dbReference>
<dbReference type="CDD" id="cd02803">
    <property type="entry name" value="OYE_like_FMN_family"/>
    <property type="match status" value="1"/>
</dbReference>
<dbReference type="PRINTS" id="PR00368">
    <property type="entry name" value="FADPNR"/>
</dbReference>
<keyword evidence="5" id="KW-0288">FMN</keyword>
<dbReference type="GO" id="GO:0051536">
    <property type="term" value="F:iron-sulfur cluster binding"/>
    <property type="evidence" value="ECO:0007669"/>
    <property type="project" value="UniProtKB-KW"/>
</dbReference>
<dbReference type="RefSeq" id="WP_129189563.1">
    <property type="nucleotide sequence ID" value="NZ_CP035493.1"/>
</dbReference>
<dbReference type="AlphaFoldDB" id="A0A4V0YGG8"/>
<dbReference type="Gene3D" id="3.20.20.70">
    <property type="entry name" value="Aldolase class I"/>
    <property type="match status" value="1"/>
</dbReference>
<evidence type="ECO:0000256" key="3">
    <source>
        <dbReference type="ARBA" id="ARBA00011048"/>
    </source>
</evidence>
<comment type="cofactor">
    <cofactor evidence="1">
        <name>FMN</name>
        <dbReference type="ChEBI" id="CHEBI:58210"/>
    </cofactor>
</comment>
<dbReference type="InterPro" id="IPR036188">
    <property type="entry name" value="FAD/NAD-bd_sf"/>
</dbReference>
<proteinExistence type="inferred from homology"/>
<dbReference type="SUPFAM" id="SSF51395">
    <property type="entry name" value="FMN-linked oxidoreductases"/>
    <property type="match status" value="1"/>
</dbReference>
<evidence type="ECO:0000256" key="9">
    <source>
        <dbReference type="ARBA" id="ARBA00023014"/>
    </source>
</evidence>
<dbReference type="InterPro" id="IPR051793">
    <property type="entry name" value="NADH:flavin_oxidoreductase"/>
</dbReference>
<dbReference type="InterPro" id="IPR023753">
    <property type="entry name" value="FAD/NAD-binding_dom"/>
</dbReference>
<evidence type="ECO:0000313" key="12">
    <source>
        <dbReference type="EMBL" id="QAY71161.1"/>
    </source>
</evidence>
<comment type="similarity">
    <text evidence="3">In the N-terminal section; belongs to the NADH:flavin oxidoreductase/NADH oxidase family.</text>
</comment>
<accession>A0A4V0YGG8</accession>
<dbReference type="Pfam" id="PF07992">
    <property type="entry name" value="Pyr_redox_2"/>
    <property type="match status" value="1"/>
</dbReference>
<dbReference type="InterPro" id="IPR013785">
    <property type="entry name" value="Aldolase_TIM"/>
</dbReference>
<evidence type="ECO:0000256" key="1">
    <source>
        <dbReference type="ARBA" id="ARBA00001917"/>
    </source>
</evidence>
<evidence type="ECO:0000256" key="5">
    <source>
        <dbReference type="ARBA" id="ARBA00022643"/>
    </source>
</evidence>
<reference evidence="12 13" key="1">
    <citation type="submission" date="2019-01" db="EMBL/GenBank/DDBJ databases">
        <title>Genome sequencing of strain FW10M-9.</title>
        <authorList>
            <person name="Heo J."/>
            <person name="Kim S.-J."/>
            <person name="Kim J.-S."/>
            <person name="Hong S.-B."/>
            <person name="Kwon S.-W."/>
        </authorList>
    </citation>
    <scope>NUCLEOTIDE SEQUENCE [LARGE SCALE GENOMIC DNA]</scope>
    <source>
        <strain evidence="12 13">FW10M-9</strain>
    </source>
</reference>
<dbReference type="Gene3D" id="3.40.50.720">
    <property type="entry name" value="NAD(P)-binding Rossmann-like Domain"/>
    <property type="match status" value="1"/>
</dbReference>
<evidence type="ECO:0000256" key="4">
    <source>
        <dbReference type="ARBA" id="ARBA00022630"/>
    </source>
</evidence>
<evidence type="ECO:0000259" key="10">
    <source>
        <dbReference type="Pfam" id="PF00724"/>
    </source>
</evidence>
<evidence type="ECO:0000313" key="13">
    <source>
        <dbReference type="Proteomes" id="UP000292118"/>
    </source>
</evidence>
<keyword evidence="8" id="KW-0408">Iron</keyword>
<dbReference type="GO" id="GO:0016491">
    <property type="term" value="F:oxidoreductase activity"/>
    <property type="evidence" value="ECO:0007669"/>
    <property type="project" value="UniProtKB-KW"/>
</dbReference>